<dbReference type="PATRIC" id="fig|1423747.3.peg.1224"/>
<dbReference type="PANTHER" id="PTHR42939:SF1">
    <property type="entry name" value="ABC TRANSPORTER ATP-BINDING PROTEIN ALBC-RELATED"/>
    <property type="match status" value="1"/>
</dbReference>
<evidence type="ECO:0000259" key="4">
    <source>
        <dbReference type="PROSITE" id="PS50893"/>
    </source>
</evidence>
<dbReference type="RefSeq" id="WP_025082759.1">
    <property type="nucleotide sequence ID" value="NZ_AZEX01000002.1"/>
</dbReference>
<name>A0A0R1S6B8_9LACO</name>
<dbReference type="InterPro" id="IPR051782">
    <property type="entry name" value="ABC_Transporter_VariousFunc"/>
</dbReference>
<accession>A0A0R1S6B8</accession>
<keyword evidence="2" id="KW-0547">Nucleotide-binding</keyword>
<dbReference type="InterPro" id="IPR003439">
    <property type="entry name" value="ABC_transporter-like_ATP-bd"/>
</dbReference>
<evidence type="ECO:0000256" key="2">
    <source>
        <dbReference type="ARBA" id="ARBA00022741"/>
    </source>
</evidence>
<dbReference type="InterPro" id="IPR027417">
    <property type="entry name" value="P-loop_NTPase"/>
</dbReference>
<comment type="caution">
    <text evidence="5">The sequence shown here is derived from an EMBL/GenBank/DDBJ whole genome shotgun (WGS) entry which is preliminary data.</text>
</comment>
<dbReference type="PANTHER" id="PTHR42939">
    <property type="entry name" value="ABC TRANSPORTER ATP-BINDING PROTEIN ALBC-RELATED"/>
    <property type="match status" value="1"/>
</dbReference>
<keyword evidence="3" id="KW-0067">ATP-binding</keyword>
<proteinExistence type="predicted"/>
<dbReference type="GO" id="GO:0016887">
    <property type="term" value="F:ATP hydrolysis activity"/>
    <property type="evidence" value="ECO:0007669"/>
    <property type="project" value="InterPro"/>
</dbReference>
<evidence type="ECO:0000313" key="5">
    <source>
        <dbReference type="EMBL" id="KRL61989.1"/>
    </source>
</evidence>
<dbReference type="Pfam" id="PF00005">
    <property type="entry name" value="ABC_tran"/>
    <property type="match status" value="1"/>
</dbReference>
<dbReference type="SUPFAM" id="SSF52540">
    <property type="entry name" value="P-loop containing nucleoside triphosphate hydrolases"/>
    <property type="match status" value="1"/>
</dbReference>
<protein>
    <submittedName>
        <fullName evidence="5">ABC transporter family protein</fullName>
    </submittedName>
</protein>
<dbReference type="eggNOG" id="COG1131">
    <property type="taxonomic scope" value="Bacteria"/>
</dbReference>
<sequence>MQAVLELRDFSQKYQRRQLFKRLNLQIGRQECIAITGQNGAGKTTLLTVLAGLTNISRGQLKLAPKMRVGYMAEQLAPTGLTPRTYLHLLGEMNRVDNRYLDQQITELAYEFGLTASLEVPLKQLSRGNLQKVNFLQAILRTPDILIMDEPLTGQDGPTQMRMIHWLKDYRQKGGALILGTNNAFLIEQLATTIYELDAMRLLPVEELPQPEEKVMRLEFATTPRSLALPAALQQLALKITDGSRRVIVYANVHQSDALIEAMLKNGFSLRGLRYEVL</sequence>
<evidence type="ECO:0000313" key="6">
    <source>
        <dbReference type="Proteomes" id="UP000051264"/>
    </source>
</evidence>
<dbReference type="InterPro" id="IPR003593">
    <property type="entry name" value="AAA+_ATPase"/>
</dbReference>
<keyword evidence="1" id="KW-0813">Transport</keyword>
<dbReference type="Gene3D" id="3.40.50.300">
    <property type="entry name" value="P-loop containing nucleotide triphosphate hydrolases"/>
    <property type="match status" value="1"/>
</dbReference>
<dbReference type="Proteomes" id="UP000051264">
    <property type="component" value="Unassembled WGS sequence"/>
</dbReference>
<organism evidence="5 6">
    <name type="scientific">Latilactobacillus fuchuensis DSM 14340 = JCM 11249</name>
    <dbReference type="NCBI Taxonomy" id="1423747"/>
    <lineage>
        <taxon>Bacteria</taxon>
        <taxon>Bacillati</taxon>
        <taxon>Bacillota</taxon>
        <taxon>Bacilli</taxon>
        <taxon>Lactobacillales</taxon>
        <taxon>Lactobacillaceae</taxon>
        <taxon>Latilactobacillus</taxon>
    </lineage>
</organism>
<gene>
    <name evidence="5" type="ORF">FC69_GL001199</name>
</gene>
<dbReference type="SMART" id="SM00382">
    <property type="entry name" value="AAA"/>
    <property type="match status" value="1"/>
</dbReference>
<dbReference type="STRING" id="1423747.FC69_GL001199"/>
<dbReference type="AlphaFoldDB" id="A0A0R1S6B8"/>
<dbReference type="EMBL" id="AZEX01000002">
    <property type="protein sequence ID" value="KRL61989.1"/>
    <property type="molecule type" value="Genomic_DNA"/>
</dbReference>
<feature type="domain" description="ABC transporter" evidence="4">
    <location>
        <begin position="5"/>
        <end position="224"/>
    </location>
</feature>
<dbReference type="GO" id="GO:0005524">
    <property type="term" value="F:ATP binding"/>
    <property type="evidence" value="ECO:0007669"/>
    <property type="project" value="UniProtKB-KW"/>
</dbReference>
<dbReference type="PROSITE" id="PS50893">
    <property type="entry name" value="ABC_TRANSPORTER_2"/>
    <property type="match status" value="1"/>
</dbReference>
<dbReference type="OrthoDB" id="2968466at2"/>
<evidence type="ECO:0000256" key="1">
    <source>
        <dbReference type="ARBA" id="ARBA00022448"/>
    </source>
</evidence>
<evidence type="ECO:0000256" key="3">
    <source>
        <dbReference type="ARBA" id="ARBA00022840"/>
    </source>
</evidence>
<reference evidence="5 6" key="1">
    <citation type="journal article" date="2015" name="Genome Announc.">
        <title>Expanding the biotechnology potential of lactobacilli through comparative genomics of 213 strains and associated genera.</title>
        <authorList>
            <person name="Sun Z."/>
            <person name="Harris H.M."/>
            <person name="McCann A."/>
            <person name="Guo C."/>
            <person name="Argimon S."/>
            <person name="Zhang W."/>
            <person name="Yang X."/>
            <person name="Jeffery I.B."/>
            <person name="Cooney J.C."/>
            <person name="Kagawa T.F."/>
            <person name="Liu W."/>
            <person name="Song Y."/>
            <person name="Salvetti E."/>
            <person name="Wrobel A."/>
            <person name="Rasinkangas P."/>
            <person name="Parkhill J."/>
            <person name="Rea M.C."/>
            <person name="O'Sullivan O."/>
            <person name="Ritari J."/>
            <person name="Douillard F.P."/>
            <person name="Paul Ross R."/>
            <person name="Yang R."/>
            <person name="Briner A.E."/>
            <person name="Felis G.E."/>
            <person name="de Vos W.M."/>
            <person name="Barrangou R."/>
            <person name="Klaenhammer T.R."/>
            <person name="Caufield P.W."/>
            <person name="Cui Y."/>
            <person name="Zhang H."/>
            <person name="O'Toole P.W."/>
        </authorList>
    </citation>
    <scope>NUCLEOTIDE SEQUENCE [LARGE SCALE GENOMIC DNA]</scope>
    <source>
        <strain evidence="5 6">DSM 14340</strain>
    </source>
</reference>